<gene>
    <name evidence="1" type="ORF">SVA_3059</name>
</gene>
<dbReference type="RefSeq" id="WP_148665508.1">
    <property type="nucleotide sequence ID" value="NZ_AP014936.1"/>
</dbReference>
<keyword evidence="2" id="KW-1185">Reference proteome</keyword>
<reference evidence="1 2" key="1">
    <citation type="submission" date="2015-08" db="EMBL/GenBank/DDBJ databases">
        <title>Complete genome sequence of Sulfurifustis variabilis.</title>
        <authorList>
            <person name="Miura A."/>
            <person name="Kojima H."/>
            <person name="Fukui M."/>
        </authorList>
    </citation>
    <scope>NUCLEOTIDE SEQUENCE [LARGE SCALE GENOMIC DNA]</scope>
    <source>
        <strain evidence="2">skN76</strain>
    </source>
</reference>
<evidence type="ECO:0000313" key="1">
    <source>
        <dbReference type="EMBL" id="BAU49607.1"/>
    </source>
</evidence>
<accession>A0A1B4VFT1</accession>
<evidence type="ECO:0000313" key="2">
    <source>
        <dbReference type="Proteomes" id="UP000218899"/>
    </source>
</evidence>
<dbReference type="Proteomes" id="UP000218899">
    <property type="component" value="Chromosome"/>
</dbReference>
<protein>
    <submittedName>
        <fullName evidence="1">Uncharacterized protein</fullName>
    </submittedName>
</protein>
<proteinExistence type="predicted"/>
<dbReference type="AlphaFoldDB" id="A0A1B4VFT1"/>
<dbReference type="EMBL" id="AP014936">
    <property type="protein sequence ID" value="BAU49607.1"/>
    <property type="molecule type" value="Genomic_DNA"/>
</dbReference>
<sequence length="93" mass="10217">MSENRSGARRSRNRVAVVLEGGIVQSVVADRPEDIEVAVIDYDADGCDESEIARLTQPDGSTSDAWVYDCMTERPRISLDEVFADPPDDTVQS</sequence>
<dbReference type="OrthoDB" id="5796257at2"/>
<dbReference type="KEGG" id="sva:SVA_3059"/>
<name>A0A1B4VFT1_9GAMM</name>
<organism evidence="1 2">
    <name type="scientific">Sulfurifustis variabilis</name>
    <dbReference type="NCBI Taxonomy" id="1675686"/>
    <lineage>
        <taxon>Bacteria</taxon>
        <taxon>Pseudomonadati</taxon>
        <taxon>Pseudomonadota</taxon>
        <taxon>Gammaproteobacteria</taxon>
        <taxon>Acidiferrobacterales</taxon>
        <taxon>Acidiferrobacteraceae</taxon>
        <taxon>Sulfurifustis</taxon>
    </lineage>
</organism>